<gene>
    <name evidence="8" type="ORF">I8752_36890</name>
</gene>
<dbReference type="Proteomes" id="UP000662314">
    <property type="component" value="Unassembled WGS sequence"/>
</dbReference>
<evidence type="ECO:0000313" key="8">
    <source>
        <dbReference type="EMBL" id="MBH8578418.1"/>
    </source>
</evidence>
<keyword evidence="9" id="KW-1185">Reference proteome</keyword>
<dbReference type="InterPro" id="IPR005238">
    <property type="entry name" value="ComB-like"/>
</dbReference>
<keyword evidence="5" id="KW-0378">Hydrolase</keyword>
<evidence type="ECO:0000256" key="3">
    <source>
        <dbReference type="ARBA" id="ARBA00012953"/>
    </source>
</evidence>
<dbReference type="PANTHER" id="PTHR37311:SF1">
    <property type="entry name" value="2-PHOSPHOSULFOLACTATE PHOSPHATASE-RELATED"/>
    <property type="match status" value="1"/>
</dbReference>
<accession>A0A8J7IHN4</accession>
<organism evidence="8 9">
    <name type="scientific">Dendronalium phyllosphericum CENA369</name>
    <dbReference type="NCBI Taxonomy" id="1725256"/>
    <lineage>
        <taxon>Bacteria</taxon>
        <taxon>Bacillati</taxon>
        <taxon>Cyanobacteriota</taxon>
        <taxon>Cyanophyceae</taxon>
        <taxon>Nostocales</taxon>
        <taxon>Nostocaceae</taxon>
        <taxon>Dendronalium</taxon>
        <taxon>Dendronalium phyllosphericum</taxon>
    </lineage>
</organism>
<dbReference type="EMBL" id="JAECZA010000338">
    <property type="protein sequence ID" value="MBH8578418.1"/>
    <property type="molecule type" value="Genomic_DNA"/>
</dbReference>
<proteinExistence type="inferred from homology"/>
<dbReference type="GO" id="GO:0050532">
    <property type="term" value="F:2-phosphosulfolactate phosphatase activity"/>
    <property type="evidence" value="ECO:0007669"/>
    <property type="project" value="UniProtKB-EC"/>
</dbReference>
<reference evidence="8 9" key="1">
    <citation type="journal article" date="2021" name="Int. J. Syst. Evol. Microbiol.">
        <title>Amazonocrinis nigriterrae gen. nov., sp. nov., Atlanticothrix silvestris gen. nov., sp. nov. and Dendronalium phyllosphericum gen. nov., sp. nov., nostocacean cyanobacteria from Brazilian environments.</title>
        <authorList>
            <person name="Alvarenga D.O."/>
            <person name="Andreote A.P.D."/>
            <person name="Branco L.H.Z."/>
            <person name="Delbaje E."/>
            <person name="Cruz R.B."/>
            <person name="Varani A.M."/>
            <person name="Fiore M.F."/>
        </authorList>
    </citation>
    <scope>NUCLEOTIDE SEQUENCE [LARGE SCALE GENOMIC DNA]</scope>
    <source>
        <strain evidence="8 9">CENA369</strain>
    </source>
</reference>
<dbReference type="Pfam" id="PF04029">
    <property type="entry name" value="2-ph_phosp"/>
    <property type="match status" value="1"/>
</dbReference>
<comment type="similarity">
    <text evidence="2">Belongs to the ComB family.</text>
</comment>
<dbReference type="Gene3D" id="3.90.1560.10">
    <property type="entry name" value="ComB-like"/>
    <property type="match status" value="1"/>
</dbReference>
<dbReference type="GO" id="GO:0050545">
    <property type="term" value="F:sulfopyruvate decarboxylase activity"/>
    <property type="evidence" value="ECO:0007669"/>
    <property type="project" value="TreeGrafter"/>
</dbReference>
<dbReference type="EC" id="3.1.3.71" evidence="3"/>
<sequence length="241" mass="26137">MIYDQSEFDLRCEWGSQGVARLAPISDVVIIVDVLSFSTCVEIATSNGAIIFPYPIRDESVKDFAKSVQAELANHRQNWTATGYSLSPKSLTQIPAGTRLVLPSPNGSFLTLQTGNTPTLAGCLRNCQAVAQFAQKYGNKIAVIPAGERWKDDGSLRPAFEDLLGAGAILSYLQGNLSPEAEVAVTTFQVFQKDLLSYLKKCSSGKELIAAGFESDVELSAIYNVSNCVPLFVENAYIKQL</sequence>
<keyword evidence="6" id="KW-0460">Magnesium</keyword>
<comment type="cofactor">
    <cofactor evidence="1">
        <name>Mg(2+)</name>
        <dbReference type="ChEBI" id="CHEBI:18420"/>
    </cofactor>
</comment>
<name>A0A8J7IHN4_9NOST</name>
<evidence type="ECO:0000256" key="2">
    <source>
        <dbReference type="ARBA" id="ARBA00009997"/>
    </source>
</evidence>
<comment type="caution">
    <text evidence="8">The sequence shown here is derived from an EMBL/GenBank/DDBJ whole genome shotgun (WGS) entry which is preliminary data.</text>
</comment>
<dbReference type="GO" id="GO:0000287">
    <property type="term" value="F:magnesium ion binding"/>
    <property type="evidence" value="ECO:0007669"/>
    <property type="project" value="InterPro"/>
</dbReference>
<evidence type="ECO:0000256" key="5">
    <source>
        <dbReference type="ARBA" id="ARBA00022801"/>
    </source>
</evidence>
<comment type="catalytic activity">
    <reaction evidence="7">
        <text>(2R)-O-phospho-3-sulfolactate + H2O = (2R)-3-sulfolactate + phosphate</text>
        <dbReference type="Rhea" id="RHEA:23416"/>
        <dbReference type="ChEBI" id="CHEBI:15377"/>
        <dbReference type="ChEBI" id="CHEBI:15597"/>
        <dbReference type="ChEBI" id="CHEBI:43474"/>
        <dbReference type="ChEBI" id="CHEBI:58738"/>
        <dbReference type="EC" id="3.1.3.71"/>
    </reaction>
</comment>
<evidence type="ECO:0000313" key="9">
    <source>
        <dbReference type="Proteomes" id="UP000662314"/>
    </source>
</evidence>
<evidence type="ECO:0000256" key="4">
    <source>
        <dbReference type="ARBA" id="ARBA00021948"/>
    </source>
</evidence>
<evidence type="ECO:0000256" key="7">
    <source>
        <dbReference type="ARBA" id="ARBA00033711"/>
    </source>
</evidence>
<evidence type="ECO:0000256" key="1">
    <source>
        <dbReference type="ARBA" id="ARBA00001946"/>
    </source>
</evidence>
<dbReference type="InterPro" id="IPR036702">
    <property type="entry name" value="ComB-like_sf"/>
</dbReference>
<evidence type="ECO:0000256" key="6">
    <source>
        <dbReference type="ARBA" id="ARBA00022842"/>
    </source>
</evidence>
<dbReference type="PANTHER" id="PTHR37311">
    <property type="entry name" value="2-PHOSPHOSULFOLACTATE PHOSPHATASE-RELATED"/>
    <property type="match status" value="1"/>
</dbReference>
<protein>
    <recommendedName>
        <fullName evidence="4">Probable 2-phosphosulfolactate phosphatase</fullName>
        <ecNumber evidence="3">3.1.3.71</ecNumber>
    </recommendedName>
</protein>
<dbReference type="SUPFAM" id="SSF142823">
    <property type="entry name" value="ComB-like"/>
    <property type="match status" value="1"/>
</dbReference>
<dbReference type="AlphaFoldDB" id="A0A8J7IHN4"/>